<feature type="compositionally biased region" description="Basic and acidic residues" evidence="1">
    <location>
        <begin position="305"/>
        <end position="316"/>
    </location>
</feature>
<dbReference type="Pfam" id="PF11303">
    <property type="entry name" value="DUF3105"/>
    <property type="match status" value="1"/>
</dbReference>
<gene>
    <name evidence="4" type="primary">tp53i13</name>
</gene>
<feature type="region of interest" description="Disordered" evidence="1">
    <location>
        <begin position="305"/>
        <end position="463"/>
    </location>
</feature>
<dbReference type="PANTHER" id="PTHR34179:SF1">
    <property type="entry name" value="TUMOR PROTEIN P53-INDUCIBLE PROTEIN 13"/>
    <property type="match status" value="1"/>
</dbReference>
<dbReference type="GeneID" id="108932052"/>
<feature type="compositionally biased region" description="Basic and acidic residues" evidence="1">
    <location>
        <begin position="365"/>
        <end position="384"/>
    </location>
</feature>
<reference evidence="4 5" key="1">
    <citation type="submission" date="2019-04" db="EMBL/GenBank/DDBJ databases">
        <authorList>
            <consortium name="Wellcome Sanger Institute Data Sharing"/>
        </authorList>
    </citation>
    <scope>NUCLEOTIDE SEQUENCE [LARGE SCALE GENOMIC DNA]</scope>
</reference>
<keyword evidence="2" id="KW-1133">Transmembrane helix</keyword>
<evidence type="ECO:0000313" key="4">
    <source>
        <dbReference type="Ensembl" id="ENSSFOP00015008474.1"/>
    </source>
</evidence>
<dbReference type="KEGG" id="sfm:108932052"/>
<dbReference type="AlphaFoldDB" id="A0A8C9R9U1"/>
<name>A0A8C9R9U1_SCLFO</name>
<feature type="compositionally biased region" description="Basic and acidic residues" evidence="1">
    <location>
        <begin position="441"/>
        <end position="453"/>
    </location>
</feature>
<dbReference type="PANTHER" id="PTHR34179">
    <property type="entry name" value="TUMOR PROTEIN P53-INDUCIBLE PROTEIN 13"/>
    <property type="match status" value="1"/>
</dbReference>
<proteinExistence type="predicted"/>
<sequence length="557" mass="61291">MSVRRPPSTSTRKPKPLLRALALLLYVSGSLCPAVVAEPRSRCDDGKLLLHRDLIPPSKYHCPGPRWAEPRQKLVSVDTAFVPQPSSMVCMDSAISYNHTIPNSGFYRPVAAQSGEYQYCPPQRWLHNLQLGAVAFLYHPCTSVAQRALLSVLAHSCMSHYIITPFPQLSRKRPLALVVWGRTLELSHVTASDICDWLSMNVRDGIRSEVQGKVLYSLLLTRASESQGLRSPNQEDTQQAVKHCCAETLSMLLEDGGGADIEGWKKKRRAEVMVSPLVTEGTVKEMDGNVELRRKRAAVLGNKVEMGDTGKLESNKGQDNTTIEARTNSSHGETPGGAARAGVQPAGGQEKGLQNSTSDTAEGIRAPELKGNEEDEQGKSKPGDLRMQAAEGPWRKGLKSREKQLKEAESDGKQGEQQAEHVPQIQTKTLRTEQQAPQMVDESRKPDCGRTKEGGAAGAAGPVQRVPTARTDEAVWAAAALSFLLALLALSVLHTRLYRNWRSPPSLYWRDPTEDYDSVAEVIRRRLRMVGQRKRRGVASRRQECALLPTSSSEDSS</sequence>
<keyword evidence="3" id="KW-0732">Signal</keyword>
<feature type="chain" id="PRO_5034452077" evidence="3">
    <location>
        <begin position="38"/>
        <end position="557"/>
    </location>
</feature>
<dbReference type="Proteomes" id="UP000694397">
    <property type="component" value="Chromosome 10"/>
</dbReference>
<dbReference type="OrthoDB" id="5960270at2759"/>
<keyword evidence="2" id="KW-0812">Transmembrane</keyword>
<feature type="transmembrane region" description="Helical" evidence="2">
    <location>
        <begin position="474"/>
        <end position="493"/>
    </location>
</feature>
<reference evidence="4" key="3">
    <citation type="submission" date="2025-09" db="UniProtKB">
        <authorList>
            <consortium name="Ensembl"/>
        </authorList>
    </citation>
    <scope>IDENTIFICATION</scope>
</reference>
<evidence type="ECO:0000313" key="5">
    <source>
        <dbReference type="Proteomes" id="UP000694397"/>
    </source>
</evidence>
<protein>
    <submittedName>
        <fullName evidence="4">Tumor protein p53 inducible protein 13</fullName>
    </submittedName>
</protein>
<keyword evidence="5" id="KW-1185">Reference proteome</keyword>
<dbReference type="GeneTree" id="ENSGT00390000008202"/>
<dbReference type="RefSeq" id="XP_018603725.1">
    <property type="nucleotide sequence ID" value="XM_018748209.2"/>
</dbReference>
<dbReference type="InterPro" id="IPR021454">
    <property type="entry name" value="DUF3105"/>
</dbReference>
<dbReference type="CTD" id="90313"/>
<feature type="compositionally biased region" description="Polar residues" evidence="1">
    <location>
        <begin position="424"/>
        <end position="437"/>
    </location>
</feature>
<keyword evidence="2" id="KW-0472">Membrane</keyword>
<organism evidence="4 5">
    <name type="scientific">Scleropages formosus</name>
    <name type="common">Asian bonytongue</name>
    <name type="synonym">Osteoglossum formosum</name>
    <dbReference type="NCBI Taxonomy" id="113540"/>
    <lineage>
        <taxon>Eukaryota</taxon>
        <taxon>Metazoa</taxon>
        <taxon>Chordata</taxon>
        <taxon>Craniata</taxon>
        <taxon>Vertebrata</taxon>
        <taxon>Euteleostomi</taxon>
        <taxon>Actinopterygii</taxon>
        <taxon>Neopterygii</taxon>
        <taxon>Teleostei</taxon>
        <taxon>Osteoglossocephala</taxon>
        <taxon>Osteoglossomorpha</taxon>
        <taxon>Osteoglossiformes</taxon>
        <taxon>Osteoglossidae</taxon>
        <taxon>Scleropages</taxon>
    </lineage>
</organism>
<reference evidence="4" key="2">
    <citation type="submission" date="2025-08" db="UniProtKB">
        <authorList>
            <consortium name="Ensembl"/>
        </authorList>
    </citation>
    <scope>IDENTIFICATION</scope>
</reference>
<feature type="signal peptide" evidence="3">
    <location>
        <begin position="1"/>
        <end position="37"/>
    </location>
</feature>
<feature type="compositionally biased region" description="Basic and acidic residues" evidence="1">
    <location>
        <begin position="399"/>
        <end position="414"/>
    </location>
</feature>
<evidence type="ECO:0000256" key="3">
    <source>
        <dbReference type="SAM" id="SignalP"/>
    </source>
</evidence>
<dbReference type="Ensembl" id="ENSSFOT00015008594.2">
    <property type="protein sequence ID" value="ENSSFOP00015008474.1"/>
    <property type="gene ID" value="ENSSFOG00015005537.2"/>
</dbReference>
<evidence type="ECO:0000256" key="1">
    <source>
        <dbReference type="SAM" id="MobiDB-lite"/>
    </source>
</evidence>
<feature type="compositionally biased region" description="Polar residues" evidence="1">
    <location>
        <begin position="317"/>
        <end position="332"/>
    </location>
</feature>
<accession>A0A8C9R9U1</accession>
<evidence type="ECO:0000256" key="2">
    <source>
        <dbReference type="SAM" id="Phobius"/>
    </source>
</evidence>
<dbReference type="GO" id="GO:0005737">
    <property type="term" value="C:cytoplasm"/>
    <property type="evidence" value="ECO:0007669"/>
    <property type="project" value="TreeGrafter"/>
</dbReference>